<dbReference type="HOGENOM" id="CLU_981026_0_0_1"/>
<evidence type="ECO:0000313" key="1">
    <source>
        <dbReference type="EMBL" id="ESO91253.1"/>
    </source>
</evidence>
<evidence type="ECO:0008006" key="3">
    <source>
        <dbReference type="Google" id="ProtNLM"/>
    </source>
</evidence>
<dbReference type="OMA" id="AIEDECH"/>
<proteinExistence type="predicted"/>
<dbReference type="STRING" id="225164.V3ZIX7"/>
<dbReference type="OrthoDB" id="6154566at2759"/>
<sequence length="284" mass="33565">MSYGAGIWGMVEHKKLNSVQNRACKLFLGLKRNSPNLAARGDMGWTSCLTKQRVEVLRLFCRLKCLSNDRLPVMISNWSSRRSKSWEKSVEAMIRNLNVSHICNVDNISKSHMNPLKRHLFQIDESKWFQDLWNDDKNPNGNKLRTYRLFKKDLKPEPYALSHFLPRHLRKATALLRSGSSDLIMIEKLRYSHPPTPLNCRTCPFCLEIETETHFLVECDMYSDIHFELFQEMHKTDNNFYNLSPKEKIIMILSSDLVNPKTISSYIYEMFSRRNYYMSYNYRT</sequence>
<accession>V3ZIX7</accession>
<organism evidence="1 2">
    <name type="scientific">Lottia gigantea</name>
    <name type="common">Giant owl limpet</name>
    <dbReference type="NCBI Taxonomy" id="225164"/>
    <lineage>
        <taxon>Eukaryota</taxon>
        <taxon>Metazoa</taxon>
        <taxon>Spiralia</taxon>
        <taxon>Lophotrochozoa</taxon>
        <taxon>Mollusca</taxon>
        <taxon>Gastropoda</taxon>
        <taxon>Patellogastropoda</taxon>
        <taxon>Lottioidea</taxon>
        <taxon>Lottiidae</taxon>
        <taxon>Lottia</taxon>
    </lineage>
</organism>
<name>V3ZIX7_LOTGI</name>
<gene>
    <name evidence="1" type="ORF">LOTGIDRAFT_153685</name>
</gene>
<keyword evidence="2" id="KW-1185">Reference proteome</keyword>
<reference evidence="1 2" key="1">
    <citation type="journal article" date="2013" name="Nature">
        <title>Insights into bilaterian evolution from three spiralian genomes.</title>
        <authorList>
            <person name="Simakov O."/>
            <person name="Marletaz F."/>
            <person name="Cho S.J."/>
            <person name="Edsinger-Gonzales E."/>
            <person name="Havlak P."/>
            <person name="Hellsten U."/>
            <person name="Kuo D.H."/>
            <person name="Larsson T."/>
            <person name="Lv J."/>
            <person name="Arendt D."/>
            <person name="Savage R."/>
            <person name="Osoegawa K."/>
            <person name="de Jong P."/>
            <person name="Grimwood J."/>
            <person name="Chapman J.A."/>
            <person name="Shapiro H."/>
            <person name="Aerts A."/>
            <person name="Otillar R.P."/>
            <person name="Terry A.Y."/>
            <person name="Boore J.L."/>
            <person name="Grigoriev I.V."/>
            <person name="Lindberg D.R."/>
            <person name="Seaver E.C."/>
            <person name="Weisblat D.A."/>
            <person name="Putnam N.H."/>
            <person name="Rokhsar D.S."/>
        </authorList>
    </citation>
    <scope>NUCLEOTIDE SEQUENCE [LARGE SCALE GENOMIC DNA]</scope>
</reference>
<dbReference type="RefSeq" id="XP_009057954.1">
    <property type="nucleotide sequence ID" value="XM_009059706.1"/>
</dbReference>
<dbReference type="KEGG" id="lgi:LOTGIDRAFT_153685"/>
<dbReference type="EMBL" id="KB202283">
    <property type="protein sequence ID" value="ESO91253.1"/>
    <property type="molecule type" value="Genomic_DNA"/>
</dbReference>
<dbReference type="Proteomes" id="UP000030746">
    <property type="component" value="Unassembled WGS sequence"/>
</dbReference>
<evidence type="ECO:0000313" key="2">
    <source>
        <dbReference type="Proteomes" id="UP000030746"/>
    </source>
</evidence>
<dbReference type="GeneID" id="20236071"/>
<dbReference type="CTD" id="20236071"/>
<protein>
    <recommendedName>
        <fullName evidence="3">Reverse transcriptase zinc-binding domain-containing protein</fullName>
    </recommendedName>
</protein>
<dbReference type="AlphaFoldDB" id="V3ZIX7"/>